<dbReference type="Proteomes" id="UP001056778">
    <property type="component" value="Chromosome 6"/>
</dbReference>
<evidence type="ECO:0000313" key="1">
    <source>
        <dbReference type="EMBL" id="KAI4459649.1"/>
    </source>
</evidence>
<proteinExistence type="predicted"/>
<organism evidence="1 2">
    <name type="scientific">Holotrichia oblita</name>
    <name type="common">Chafer beetle</name>
    <dbReference type="NCBI Taxonomy" id="644536"/>
    <lineage>
        <taxon>Eukaryota</taxon>
        <taxon>Metazoa</taxon>
        <taxon>Ecdysozoa</taxon>
        <taxon>Arthropoda</taxon>
        <taxon>Hexapoda</taxon>
        <taxon>Insecta</taxon>
        <taxon>Pterygota</taxon>
        <taxon>Neoptera</taxon>
        <taxon>Endopterygota</taxon>
        <taxon>Coleoptera</taxon>
        <taxon>Polyphaga</taxon>
        <taxon>Scarabaeiformia</taxon>
        <taxon>Scarabaeidae</taxon>
        <taxon>Melolonthinae</taxon>
        <taxon>Holotrichia</taxon>
    </lineage>
</organism>
<comment type="caution">
    <text evidence="1">The sequence shown here is derived from an EMBL/GenBank/DDBJ whole genome shotgun (WGS) entry which is preliminary data.</text>
</comment>
<evidence type="ECO:0000313" key="2">
    <source>
        <dbReference type="Proteomes" id="UP001056778"/>
    </source>
</evidence>
<accession>A0ACB9SYR0</accession>
<sequence>MASENEASCESDPNFAVICGFLEKFGTTCGLTNIDFVDLQDMLENTQEVHHELITLHVKLMRRAHRSVSSNDRWERALIKTCHTFSSQDAWEIERFGYKKARITSKLRILKELLEMQFDYNQKFKTEINKMAADELRTQPLGRDRMGRAYWYQCDEHCQIRVYKDDADDETWNLVAKDRASLVSLISQLGNGDTAKSSSEPVSNEDSNSVEVEKPTLDTGQTKPESPKSKIDSDNTSDEKMEIDAECTANITIVENRPEDSSLRAAVISNDADEKEKSAEENTNEEQNTNEEENTNEGENKVEETNKVEITSNVKEPDGNESEKIENEDNENEKSPQDDVIEKDVTDNGEDVEDLKEKSPEDSSENALNLCSKDLSNNKEDIKDDKACLDLSLKTTPSLRIKPITELMPQPHLEMQKKEFMGIKGSGFSNESVNEKENSPIVGEEIEEPVLYVSGEGNGKDCETGNKCLGEADQSKSKESDHSETSVKTQSLPSNKSLAENLSNENSEQTSQPPESDCNASEAFLDNANCNDTSSGNISSDSSPDNVSSPVRQTFFFGNSFSPSTSPIKSASLSFGASTVVDNQNEISRSISPAPEEIEGAKHSIEKTDENLVGNHPSHSKVPENVDTIDNTKDISERLSPVKREGDISKESEGDAQQCDKTLISTIDANINDIHKDKVDCSEVNLTTTVMESAPEQITNKLLENTSPNEEFSKESDSDVGHQSQTTAIESETLRSPQCSQSSNDIEAEATTPINCTISKSPLLLDSEENQANTLEITMSEGNVSSTVFEEEPTTSDKICPINAANNSKKIEDVSLSQNPDSSLEDRQVSSTPEIQTVTSGDGKVNSDEVTSQDDVPTSTTYAEEIGCNSEDMESSNLVTSENVINSEPIKNVNHDTNITELITGKEKCQVESLKNIPNNTSNKEDMKSPEKESNNDLEVINNSDVEEDNDLNEDKTFDNDENTSENVTQDEQLKEINETKLDDIGVERKVTNSEGQPTDIDTDLQIKDSDASTEVGCEDNIEENTIENKSTTEETENTSKSIHSSHKDKKSTMSVLDTNVQDLDVDVQENKLRDSDEENTDLEKDLDDDVQENKLKDSDEKNTDFEKDLHVDVQENKLKDSDEKNTDFEKDLDVDVRENKLKDSDEKNTDFEKDLDVDVQENKLKDSDEKNTDFEEDLDVVVEENKIKDSDEKNTAFEKDLDVDVQENKLKDSDEKNTDFEDLDVVVEENKIKDSDEKNTDFEKNLDVDVQENKLKDSGEKNTESEKDLHVDVQENKLKNSDEKNTDFEKTNVIAKDPEENTSTTKENEKIEEVINIDDETGTELDKNTEKVPEDSVTPLIDVKENKDSAIIEETLAPELEDKHSPVILVETDDETSDNRCGIDALKAIKITSVQAKCEIVEDTTRDNLKVKQNLSSNEKITAPQPLRFLRGRRPNQMLSVKSYATRNKNLVLRKEIKPQIQDDENKIKNNKIQNKESKIQNKETKIQNREIKVEKREIKVEKKEIKVEKMNIKVEKKEIKVDNKERNNRNNKKDFVPNVDPLLNVVKIEENAENNFAVRRSTRRKPGDVNQPQTAPVEVFNKVKGRQKKIPQPTHDTKHIEETDVRHSKRLRLSNNKGPGSTNVETIDLTSETDGRKISVKNCDENTPLRGGVTIKPIYKEDEKSSQKNGPFLTCVNIQKLKENPVDHADSPLSVESSGGGDNSDVVIIEDDPLAVPEISATVTSKSVVTLNSFQLDVDYTPPVSSVITRSLRKRGITEAEIPTPIGGKRRKTKGKRQVDLELRRSIEEQKKQEVSSSEDENNQEMSPKRKPQPFKKKQEDVHSDKPPVETVKKPRAPRKKTLLGLDVSAVIQELDISGGNVRQSRRIAQLKIKEEAERRKLEEVTMTEPKDSKKKAKKNEDKDYKAEKRKRTKAPTEDEVTVDVPEVEEKKTKRKRKRKHKDPRKIFDEANPWRSSSGSSSSNDEVEEEEEIVEYSEAESPLFKSDHEFSPESDIEDTGEPLPLKRARTARKEDDIEDDVDEHACQKCGKSDHPEWILLCDGCDNGWHCSCLRPALFIIPEGDWFCPPCQHNSLVKQLEAKLVEYDKKMAKREIEVRRKERLAYVGISLANVLPVKDSDEKRKKKNNSEDEEDEEDTPSEQSSSESSSSSDSDEPIYQLRQRRQAHSYRFNDYDDLINSAIQDEMEAVKGAGNQGRGKDISTIVNAEKEEKEKEKEEQEKNEELEPPPPVVPVETKELSSVEIPAEHHDSEEEKVKPVKKFLGRKKQRKLNCLDISSGDDPDSDEDFKGSSSDEDDDDDFEEDMGSDSSEAYVGRRKKGMPVRRSTRARTSRYDKDFINDDSEDEAVPRKKKSRSAWSESETEESDTSWKWSSRKKSSRNITKKKRSKKSKKHFDDSDEDRSKKKKRRIKYGGLNDDEDEEETAGRRTRGKKINYADVLATDSEDEVRGRKAPPRIESDDDYVANEDEEDNDEELEKEESVDKKKSAPPDVNEKSLEDKDSDKLQPSVVEETQSKPAETKSSEVATVEVLSENVPPTQIASESIQEENFDLDNLNSSIDDLPDDIADDNDVDDELNPIDEINKNLEEMDEAEMEKLMEEEEYANKQLQLVAMQLEKEKKRREREAKKKESGAGGDTKTPKKRGRKASSVVQIATLQIGPDMQSNPELSEPPGITIPIFSEIPPSKPIEGSPKKRRGRGKGKKTLEKEAAAAAAAAAASTVTGDTQPAAIPTSLPKTADDQPNIPTTVDTVANVNSDDMALANAAAIHGAKLAIAAPPQPFSQTQPTPSVITRMLQTQPGAGNYSPMGLGHNYYADQPPPHAENSPIPPVSNSQMATCVPVSNSIPTNTNPGQLPPISQMQQPYMHGAPPPRGMSPSIYRQPPPNVNPYQRTSPAPPIQPIRARNPSPAITPVYHTHHPLDPSPSGGGPINVTTSSINTPDRSSPISIPPTSDSPLSNKSDPTPPPPPYSRSQMRFSNVTTSPMTGSPIRQNQQQPQSQQPNLLPPQHIQPQTSPLRNNMPPYHPASVPPNYYGSFMQGGIGPDDALPPSGYQYSDQFSETNSPQDIGKSYDEENSGEFGGLVSYFSSQREDDLDT</sequence>
<keyword evidence="2" id="KW-1185">Reference proteome</keyword>
<dbReference type="EMBL" id="CM043020">
    <property type="protein sequence ID" value="KAI4459649.1"/>
    <property type="molecule type" value="Genomic_DNA"/>
</dbReference>
<protein>
    <submittedName>
        <fullName evidence="1">Histone acetyltransferase</fullName>
    </submittedName>
</protein>
<gene>
    <name evidence="1" type="ORF">MML48_6g00007229</name>
</gene>
<reference evidence="1" key="1">
    <citation type="submission" date="2022-04" db="EMBL/GenBank/DDBJ databases">
        <title>Chromosome-scale genome assembly of Holotrichia oblita Faldermann.</title>
        <authorList>
            <person name="Rongchong L."/>
        </authorList>
    </citation>
    <scope>NUCLEOTIDE SEQUENCE</scope>
    <source>
        <strain evidence="1">81SQS9</strain>
    </source>
</reference>
<name>A0ACB9SYR0_HOLOL</name>